<feature type="signal peptide" evidence="1">
    <location>
        <begin position="1"/>
        <end position="24"/>
    </location>
</feature>
<dbReference type="EMBL" id="BAABEP010000088">
    <property type="protein sequence ID" value="GAA3760465.1"/>
    <property type="molecule type" value="Genomic_DNA"/>
</dbReference>
<evidence type="ECO:0000313" key="3">
    <source>
        <dbReference type="Proteomes" id="UP001499884"/>
    </source>
</evidence>
<accession>A0ABP7GEY6</accession>
<reference evidence="3" key="1">
    <citation type="journal article" date="2019" name="Int. J. Syst. Evol. Microbiol.">
        <title>The Global Catalogue of Microorganisms (GCM) 10K type strain sequencing project: providing services to taxonomists for standard genome sequencing and annotation.</title>
        <authorList>
            <consortium name="The Broad Institute Genomics Platform"/>
            <consortium name="The Broad Institute Genome Sequencing Center for Infectious Disease"/>
            <person name="Wu L."/>
            <person name="Ma J."/>
        </authorList>
    </citation>
    <scope>NUCLEOTIDE SEQUENCE [LARGE SCALE GENOMIC DNA]</scope>
    <source>
        <strain evidence="3">JCM 30846</strain>
    </source>
</reference>
<evidence type="ECO:0000256" key="1">
    <source>
        <dbReference type="SAM" id="SignalP"/>
    </source>
</evidence>
<protein>
    <recommendedName>
        <fullName evidence="4">Lipoprotein</fullName>
    </recommendedName>
</protein>
<sequence>MRMSRTGTAAVVVFLGLAALTSCSSDSSGEESDKPITEQLSQGEISQALPGAGDVISGWEPYKGKRVTKEGTYCTASGSTTAPKGWVRGGSAWFAHNGSTDNMLDVSICLYDTAANSKDAYAAWRGKETDKEQDLKKTVGEESVLVANPGRSEDTLYAFSRSGNVNIRVKIDGAAGDSTGAQDVLAATLKRLQQVQDGERATATAADQAKE</sequence>
<name>A0ABP7GEY6_9ACTN</name>
<feature type="chain" id="PRO_5045635070" description="Lipoprotein" evidence="1">
    <location>
        <begin position="25"/>
        <end position="211"/>
    </location>
</feature>
<gene>
    <name evidence="2" type="ORF">GCM10023082_63400</name>
</gene>
<comment type="caution">
    <text evidence="2">The sequence shown here is derived from an EMBL/GenBank/DDBJ whole genome shotgun (WGS) entry which is preliminary data.</text>
</comment>
<dbReference type="Proteomes" id="UP001499884">
    <property type="component" value="Unassembled WGS sequence"/>
</dbReference>
<evidence type="ECO:0008006" key="4">
    <source>
        <dbReference type="Google" id="ProtNLM"/>
    </source>
</evidence>
<keyword evidence="3" id="KW-1185">Reference proteome</keyword>
<proteinExistence type="predicted"/>
<keyword evidence="1" id="KW-0732">Signal</keyword>
<evidence type="ECO:0000313" key="2">
    <source>
        <dbReference type="EMBL" id="GAA3760465.1"/>
    </source>
</evidence>
<organism evidence="2 3">
    <name type="scientific">Streptomyces tremellae</name>
    <dbReference type="NCBI Taxonomy" id="1124239"/>
    <lineage>
        <taxon>Bacteria</taxon>
        <taxon>Bacillati</taxon>
        <taxon>Actinomycetota</taxon>
        <taxon>Actinomycetes</taxon>
        <taxon>Kitasatosporales</taxon>
        <taxon>Streptomycetaceae</taxon>
        <taxon>Streptomyces</taxon>
    </lineage>
</organism>
<dbReference type="PROSITE" id="PS51257">
    <property type="entry name" value="PROKAR_LIPOPROTEIN"/>
    <property type="match status" value="1"/>
</dbReference>